<feature type="transmembrane region" description="Helical" evidence="1">
    <location>
        <begin position="127"/>
        <end position="151"/>
    </location>
</feature>
<gene>
    <name evidence="2" type="ORF">PAUR_b0639</name>
</gene>
<dbReference type="RefSeq" id="WP_192509654.1">
    <property type="nucleotide sequence ID" value="NZ_AQGV01000015.1"/>
</dbReference>
<evidence type="ECO:0008006" key="4">
    <source>
        <dbReference type="Google" id="ProtNLM"/>
    </source>
</evidence>
<feature type="transmembrane region" description="Helical" evidence="1">
    <location>
        <begin position="221"/>
        <end position="240"/>
    </location>
</feature>
<dbReference type="Proteomes" id="UP000615755">
    <property type="component" value="Unassembled WGS sequence"/>
</dbReference>
<feature type="transmembrane region" description="Helical" evidence="1">
    <location>
        <begin position="63"/>
        <end position="88"/>
    </location>
</feature>
<evidence type="ECO:0000313" key="3">
    <source>
        <dbReference type="Proteomes" id="UP000615755"/>
    </source>
</evidence>
<accession>A0ABR9EHU8</accession>
<evidence type="ECO:0000313" key="2">
    <source>
        <dbReference type="EMBL" id="MBE0370575.1"/>
    </source>
</evidence>
<feature type="transmembrane region" description="Helical" evidence="1">
    <location>
        <begin position="38"/>
        <end position="56"/>
    </location>
</feature>
<evidence type="ECO:0000256" key="1">
    <source>
        <dbReference type="SAM" id="Phobius"/>
    </source>
</evidence>
<keyword evidence="1" id="KW-1133">Transmembrane helix</keyword>
<name>A0ABR9EHU8_9GAMM</name>
<keyword evidence="1" id="KW-0472">Membrane</keyword>
<comment type="caution">
    <text evidence="2">The sequence shown here is derived from an EMBL/GenBank/DDBJ whole genome shotgun (WGS) entry which is preliminary data.</text>
</comment>
<feature type="transmembrane region" description="Helical" evidence="1">
    <location>
        <begin position="7"/>
        <end position="26"/>
    </location>
</feature>
<sequence>MLLNTVIISLNQFLPLGVLWVLLSLYPPSTLENREFSHTLGVFVFGLISCFIYLWLAGDVSQWFDFLGLELAQITFLCGIYASVLALIVSNYWLYKYSALVCAMLAYLSHFMTYLSSYGQVGMAKSMLIGTVLGMGLCVSFIILLYFSLVWVRNMYSKNWLIALITLHCASKIATATDLASQVDLISASSEVFNLKWLLDEYSIIGRVLKALIGYEASPSMLSLASFLIAVFVMLIAFQYRMKMIKIRGKGA</sequence>
<keyword evidence="1" id="KW-0812">Transmembrane</keyword>
<dbReference type="EMBL" id="AQGV01000015">
    <property type="protein sequence ID" value="MBE0370575.1"/>
    <property type="molecule type" value="Genomic_DNA"/>
</dbReference>
<proteinExistence type="predicted"/>
<organism evidence="2 3">
    <name type="scientific">Pseudoalteromonas aurantia 208</name>
    <dbReference type="NCBI Taxonomy" id="1314867"/>
    <lineage>
        <taxon>Bacteria</taxon>
        <taxon>Pseudomonadati</taxon>
        <taxon>Pseudomonadota</taxon>
        <taxon>Gammaproteobacteria</taxon>
        <taxon>Alteromonadales</taxon>
        <taxon>Pseudoalteromonadaceae</taxon>
        <taxon>Pseudoalteromonas</taxon>
    </lineage>
</organism>
<feature type="transmembrane region" description="Helical" evidence="1">
    <location>
        <begin position="94"/>
        <end position="115"/>
    </location>
</feature>
<protein>
    <recommendedName>
        <fullName evidence="4">Iron transporter</fullName>
    </recommendedName>
</protein>
<keyword evidence="3" id="KW-1185">Reference proteome</keyword>
<reference evidence="2 3" key="1">
    <citation type="submission" date="2015-03" db="EMBL/GenBank/DDBJ databases">
        <title>Genome sequence of Pseudoalteromonas aurantia.</title>
        <authorList>
            <person name="Xie B.-B."/>
            <person name="Rong J.-C."/>
            <person name="Qin Q.-L."/>
            <person name="Zhang Y.-Z."/>
        </authorList>
    </citation>
    <scope>NUCLEOTIDE SEQUENCE [LARGE SCALE GENOMIC DNA]</scope>
    <source>
        <strain evidence="2 3">208</strain>
    </source>
</reference>